<accession>K2FXH7</accession>
<dbReference type="GO" id="GO:0003684">
    <property type="term" value="F:damaged DNA binding"/>
    <property type="evidence" value="ECO:0007669"/>
    <property type="project" value="InterPro"/>
</dbReference>
<protein>
    <recommendedName>
        <fullName evidence="1">DNA polymerase Y-family little finger domain-containing protein</fullName>
    </recommendedName>
</protein>
<reference evidence="2" key="1">
    <citation type="journal article" date="2012" name="Science">
        <title>Fermentation, hydrogen, and sulfur metabolism in multiple uncultivated bacterial phyla.</title>
        <authorList>
            <person name="Wrighton K.C."/>
            <person name="Thomas B.C."/>
            <person name="Sharon I."/>
            <person name="Miller C.S."/>
            <person name="Castelle C.J."/>
            <person name="VerBerkmoes N.C."/>
            <person name="Wilkins M.J."/>
            <person name="Hettich R.L."/>
            <person name="Lipton M.S."/>
            <person name="Williams K.H."/>
            <person name="Long P.E."/>
            <person name="Banfield J.F."/>
        </authorList>
    </citation>
    <scope>NUCLEOTIDE SEQUENCE [LARGE SCALE GENOMIC DNA]</scope>
</reference>
<organism evidence="2">
    <name type="scientific">uncultured bacterium</name>
    <name type="common">gcode 4</name>
    <dbReference type="NCBI Taxonomy" id="1234023"/>
    <lineage>
        <taxon>Bacteria</taxon>
        <taxon>environmental samples</taxon>
    </lineage>
</organism>
<comment type="caution">
    <text evidence="2">The sequence shown here is derived from an EMBL/GenBank/DDBJ whole genome shotgun (WGS) entry which is preliminary data.</text>
</comment>
<evidence type="ECO:0000313" key="2">
    <source>
        <dbReference type="EMBL" id="EKE26572.1"/>
    </source>
</evidence>
<dbReference type="Pfam" id="PF11799">
    <property type="entry name" value="IMS_C"/>
    <property type="match status" value="1"/>
</dbReference>
<dbReference type="EMBL" id="AMFJ01000754">
    <property type="protein sequence ID" value="EKE26572.1"/>
    <property type="molecule type" value="Genomic_DNA"/>
</dbReference>
<feature type="domain" description="DNA polymerase Y-family little finger" evidence="1">
    <location>
        <begin position="3"/>
        <end position="99"/>
    </location>
</feature>
<dbReference type="GO" id="GO:0006281">
    <property type="term" value="P:DNA repair"/>
    <property type="evidence" value="ECO:0007669"/>
    <property type="project" value="InterPro"/>
</dbReference>
<name>K2FXH7_9BACT</name>
<proteinExistence type="predicted"/>
<gene>
    <name evidence="2" type="ORF">ACD_4C00238G0001</name>
</gene>
<evidence type="ECO:0000259" key="1">
    <source>
        <dbReference type="Pfam" id="PF11799"/>
    </source>
</evidence>
<dbReference type="AlphaFoldDB" id="K2FXH7"/>
<dbReference type="InterPro" id="IPR017961">
    <property type="entry name" value="DNA_pol_Y-fam_little_finger"/>
</dbReference>
<sequence length="136" mass="16349">MTTDKNKLWLKLVSNFETAYIELMKNNFETKSIGLYLRDKQMKRYLYEWKFEQFTNNKKTLLESLKKLFSAYFINWIIYRSTGVIFSSFQKTTPKQLSLFNDSNEIYNKNKKLADTMANLNKKFWRSFVTTASNLK</sequence>